<evidence type="ECO:0000313" key="1">
    <source>
        <dbReference type="EMBL" id="CAB5222476.1"/>
    </source>
</evidence>
<keyword evidence="1" id="KW-0378">Hydrolase</keyword>
<dbReference type="GO" id="GO:0004527">
    <property type="term" value="F:exonuclease activity"/>
    <property type="evidence" value="ECO:0007669"/>
    <property type="project" value="UniProtKB-KW"/>
</dbReference>
<gene>
    <name evidence="1" type="ORF">UFOVP371_10</name>
</gene>
<dbReference type="SUPFAM" id="SSF88723">
    <property type="entry name" value="PIN domain-like"/>
    <property type="match status" value="1"/>
</dbReference>
<reference evidence="1" key="1">
    <citation type="submission" date="2020-05" db="EMBL/GenBank/DDBJ databases">
        <authorList>
            <person name="Chiriac C."/>
            <person name="Salcher M."/>
            <person name="Ghai R."/>
            <person name="Kavagutti S V."/>
        </authorList>
    </citation>
    <scope>NUCLEOTIDE SEQUENCE</scope>
</reference>
<name>A0A6J7WWU5_9CAUD</name>
<organism evidence="1">
    <name type="scientific">uncultured Caudovirales phage</name>
    <dbReference type="NCBI Taxonomy" id="2100421"/>
    <lineage>
        <taxon>Viruses</taxon>
        <taxon>Duplodnaviria</taxon>
        <taxon>Heunggongvirae</taxon>
        <taxon>Uroviricota</taxon>
        <taxon>Caudoviricetes</taxon>
        <taxon>Peduoviridae</taxon>
        <taxon>Maltschvirus</taxon>
        <taxon>Maltschvirus maltsch</taxon>
    </lineage>
</organism>
<keyword evidence="1" id="KW-0269">Exonuclease</keyword>
<dbReference type="Gene3D" id="3.40.50.1010">
    <property type="entry name" value="5'-nuclease"/>
    <property type="match status" value="1"/>
</dbReference>
<dbReference type="InterPro" id="IPR036279">
    <property type="entry name" value="5-3_exonuclease_C_sf"/>
</dbReference>
<dbReference type="SUPFAM" id="SSF47807">
    <property type="entry name" value="5' to 3' exonuclease, C-terminal subdomain"/>
    <property type="match status" value="1"/>
</dbReference>
<dbReference type="InterPro" id="IPR029060">
    <property type="entry name" value="PIN-like_dom_sf"/>
</dbReference>
<accession>A0A6J7WWU5</accession>
<protein>
    <submittedName>
        <fullName evidence="1">Exonuclease</fullName>
    </submittedName>
</protein>
<proteinExistence type="predicted"/>
<sequence>MTERPKLALIDADFLVYRVGFSCKEETEKIAKARLTEMLTDVVYMELKCEDYEAYITGKTNFRYDLATTHPYKGNRKAAEKPPHYEALREHLQRLEAKMSENQEADDDVAIASTAYKGWIVHVDKDLDQLPGWHYNPVKKEEYYVTEEEGLRSFYLQLLTGDRVDNIIGLHGIGPVKAKKLLADCETEMDMYLAVVEAYKQAKEPVERVLENGQLLWLSRHHGQRWEPPSEEN</sequence>
<dbReference type="EMBL" id="LR798312">
    <property type="protein sequence ID" value="CAB5222476.1"/>
    <property type="molecule type" value="Genomic_DNA"/>
</dbReference>
<dbReference type="Gene3D" id="1.10.150.20">
    <property type="entry name" value="5' to 3' exonuclease, C-terminal subdomain"/>
    <property type="match status" value="1"/>
</dbReference>
<keyword evidence="1" id="KW-0540">Nuclease</keyword>